<proteinExistence type="predicted"/>
<dbReference type="EMBL" id="CP051217">
    <property type="protein sequence ID" value="QJB68646.1"/>
    <property type="molecule type" value="Genomic_DNA"/>
</dbReference>
<dbReference type="KEGG" id="phao:HF685_04570"/>
<evidence type="ECO:0000256" key="1">
    <source>
        <dbReference type="SAM" id="MobiDB-lite"/>
    </source>
</evidence>
<dbReference type="Proteomes" id="UP000501600">
    <property type="component" value="Chromosome"/>
</dbReference>
<accession>A0A6H2DLW0</accession>
<gene>
    <name evidence="2" type="ORF">HF685_04570</name>
</gene>
<reference evidence="2 3" key="1">
    <citation type="submission" date="2020-04" db="EMBL/GenBank/DDBJ databases">
        <title>Genome sequence for Sphingorhabdus sp. strain M1.</title>
        <authorList>
            <person name="Park S.-J."/>
        </authorList>
    </citation>
    <scope>NUCLEOTIDE SEQUENCE [LARGE SCALE GENOMIC DNA]</scope>
    <source>
        <strain evidence="2 3">JK6</strain>
    </source>
</reference>
<dbReference type="AlphaFoldDB" id="A0A6H2DLW0"/>
<evidence type="ECO:0000313" key="3">
    <source>
        <dbReference type="Proteomes" id="UP000501600"/>
    </source>
</evidence>
<feature type="compositionally biased region" description="Basic and acidic residues" evidence="1">
    <location>
        <begin position="14"/>
        <end position="38"/>
    </location>
</feature>
<keyword evidence="3" id="KW-1185">Reference proteome</keyword>
<protein>
    <submittedName>
        <fullName evidence="2">Uncharacterized protein</fullName>
    </submittedName>
</protein>
<name>A0A6H2DLW0_9SPHN</name>
<organism evidence="2 3">
    <name type="scientific">Parasphingorhabdus halotolerans</name>
    <dbReference type="NCBI Taxonomy" id="2725558"/>
    <lineage>
        <taxon>Bacteria</taxon>
        <taxon>Pseudomonadati</taxon>
        <taxon>Pseudomonadota</taxon>
        <taxon>Alphaproteobacteria</taxon>
        <taxon>Sphingomonadales</taxon>
        <taxon>Sphingomonadaceae</taxon>
        <taxon>Parasphingorhabdus</taxon>
    </lineage>
</organism>
<feature type="region of interest" description="Disordered" evidence="1">
    <location>
        <begin position="1"/>
        <end position="55"/>
    </location>
</feature>
<dbReference type="RefSeq" id="WP_168818488.1">
    <property type="nucleotide sequence ID" value="NZ_CP051217.1"/>
</dbReference>
<evidence type="ECO:0000313" key="2">
    <source>
        <dbReference type="EMBL" id="QJB68646.1"/>
    </source>
</evidence>
<sequence>MEMLVYDEVAGDGAAREDADDPGHEPKDDPGKAVRDKMGFPPLAKNDPAEGGTKI</sequence>